<evidence type="ECO:0008006" key="2">
    <source>
        <dbReference type="Google" id="ProtNLM"/>
    </source>
</evidence>
<dbReference type="EMBL" id="BARW01012845">
    <property type="protein sequence ID" value="GAI73858.1"/>
    <property type="molecule type" value="Genomic_DNA"/>
</dbReference>
<dbReference type="AlphaFoldDB" id="X1QZZ5"/>
<name>X1QZZ5_9ZZZZ</name>
<proteinExistence type="predicted"/>
<dbReference type="InterPro" id="IPR017850">
    <property type="entry name" value="Alkaline_phosphatase_core_sf"/>
</dbReference>
<sequence>MLVGIDGASPSLLKRWTDSGDLPTLARLRQGGCFGPLQSVPNMMSPAAWTTIATGVDPGKHGIFHFFD</sequence>
<gene>
    <name evidence="1" type="ORF">S12H4_23939</name>
</gene>
<reference evidence="1" key="1">
    <citation type="journal article" date="2014" name="Front. Microbiol.">
        <title>High frequency of phylogenetically diverse reductive dehalogenase-homologous genes in deep subseafloor sedimentary metagenomes.</title>
        <authorList>
            <person name="Kawai M."/>
            <person name="Futagami T."/>
            <person name="Toyoda A."/>
            <person name="Takaki Y."/>
            <person name="Nishi S."/>
            <person name="Hori S."/>
            <person name="Arai W."/>
            <person name="Tsubouchi T."/>
            <person name="Morono Y."/>
            <person name="Uchiyama I."/>
            <person name="Ito T."/>
            <person name="Fujiyama A."/>
            <person name="Inagaki F."/>
            <person name="Takami H."/>
        </authorList>
    </citation>
    <scope>NUCLEOTIDE SEQUENCE</scope>
    <source>
        <strain evidence="1">Expedition CK06-06</strain>
    </source>
</reference>
<feature type="non-terminal residue" evidence="1">
    <location>
        <position position="68"/>
    </location>
</feature>
<dbReference type="Gene3D" id="3.40.720.10">
    <property type="entry name" value="Alkaline Phosphatase, subunit A"/>
    <property type="match status" value="1"/>
</dbReference>
<evidence type="ECO:0000313" key="1">
    <source>
        <dbReference type="EMBL" id="GAI73858.1"/>
    </source>
</evidence>
<dbReference type="Pfam" id="PF01663">
    <property type="entry name" value="Phosphodiest"/>
    <property type="match status" value="1"/>
</dbReference>
<comment type="caution">
    <text evidence="1">The sequence shown here is derived from an EMBL/GenBank/DDBJ whole genome shotgun (WGS) entry which is preliminary data.</text>
</comment>
<organism evidence="1">
    <name type="scientific">marine sediment metagenome</name>
    <dbReference type="NCBI Taxonomy" id="412755"/>
    <lineage>
        <taxon>unclassified sequences</taxon>
        <taxon>metagenomes</taxon>
        <taxon>ecological metagenomes</taxon>
    </lineage>
</organism>
<accession>X1QZZ5</accession>
<dbReference type="SUPFAM" id="SSF53649">
    <property type="entry name" value="Alkaline phosphatase-like"/>
    <property type="match status" value="1"/>
</dbReference>
<protein>
    <recommendedName>
        <fullName evidence="2">Type I phosphodiesterase/nucleotide pyrophosphatase</fullName>
    </recommendedName>
</protein>
<dbReference type="InterPro" id="IPR002591">
    <property type="entry name" value="Phosphodiest/P_Trfase"/>
</dbReference>